<keyword evidence="10" id="KW-1185">Reference proteome</keyword>
<comment type="caution">
    <text evidence="9">The sequence shown here is derived from an EMBL/GenBank/DDBJ whole genome shotgun (WGS) entry which is preliminary data.</text>
</comment>
<proteinExistence type="inferred from homology"/>
<keyword evidence="3" id="KW-0235">DNA replication</keyword>
<dbReference type="Gene3D" id="1.10.10.10">
    <property type="entry name" value="Winged helix-like DNA-binding domain superfamily/Winged helix DNA-binding domain"/>
    <property type="match status" value="1"/>
</dbReference>
<evidence type="ECO:0000256" key="1">
    <source>
        <dbReference type="ARBA" id="ARBA00004123"/>
    </source>
</evidence>
<protein>
    <submittedName>
        <fullName evidence="9">Replication factor-A subunit</fullName>
    </submittedName>
</protein>
<dbReference type="Proteomes" id="UP001303160">
    <property type="component" value="Unassembled WGS sequence"/>
</dbReference>
<evidence type="ECO:0000259" key="8">
    <source>
        <dbReference type="Pfam" id="PF08784"/>
    </source>
</evidence>
<dbReference type="GO" id="GO:0035861">
    <property type="term" value="C:site of double-strand break"/>
    <property type="evidence" value="ECO:0007669"/>
    <property type="project" value="TreeGrafter"/>
</dbReference>
<dbReference type="GO" id="GO:0006289">
    <property type="term" value="P:nucleotide-excision repair"/>
    <property type="evidence" value="ECO:0007669"/>
    <property type="project" value="TreeGrafter"/>
</dbReference>
<dbReference type="PANTHER" id="PTHR13989:SF16">
    <property type="entry name" value="REPLICATION PROTEIN A2"/>
    <property type="match status" value="1"/>
</dbReference>
<dbReference type="GO" id="GO:0000781">
    <property type="term" value="C:chromosome, telomeric region"/>
    <property type="evidence" value="ECO:0007669"/>
    <property type="project" value="TreeGrafter"/>
</dbReference>
<feature type="domain" description="Replication protein A C-terminal" evidence="8">
    <location>
        <begin position="202"/>
        <end position="279"/>
    </location>
</feature>
<name>A0AAN6XKY6_9PEZI</name>
<reference evidence="9" key="1">
    <citation type="journal article" date="2023" name="Mol. Phylogenet. Evol.">
        <title>Genome-scale phylogeny and comparative genomics of the fungal order Sordariales.</title>
        <authorList>
            <person name="Hensen N."/>
            <person name="Bonometti L."/>
            <person name="Westerberg I."/>
            <person name="Brannstrom I.O."/>
            <person name="Guillou S."/>
            <person name="Cros-Aarteil S."/>
            <person name="Calhoun S."/>
            <person name="Haridas S."/>
            <person name="Kuo A."/>
            <person name="Mondo S."/>
            <person name="Pangilinan J."/>
            <person name="Riley R."/>
            <person name="LaButti K."/>
            <person name="Andreopoulos B."/>
            <person name="Lipzen A."/>
            <person name="Chen C."/>
            <person name="Yan M."/>
            <person name="Daum C."/>
            <person name="Ng V."/>
            <person name="Clum A."/>
            <person name="Steindorff A."/>
            <person name="Ohm R.A."/>
            <person name="Martin F."/>
            <person name="Silar P."/>
            <person name="Natvig D.O."/>
            <person name="Lalanne C."/>
            <person name="Gautier V."/>
            <person name="Ament-Velasquez S.L."/>
            <person name="Kruys A."/>
            <person name="Hutchinson M.I."/>
            <person name="Powell A.J."/>
            <person name="Barry K."/>
            <person name="Miller A.N."/>
            <person name="Grigoriev I.V."/>
            <person name="Debuchy R."/>
            <person name="Gladieux P."/>
            <person name="Hiltunen Thoren M."/>
            <person name="Johannesson H."/>
        </authorList>
    </citation>
    <scope>NUCLEOTIDE SEQUENCE</scope>
    <source>
        <strain evidence="9">CBS 315.58</strain>
    </source>
</reference>
<dbReference type="PANTHER" id="PTHR13989">
    <property type="entry name" value="REPLICATION PROTEIN A-RELATED"/>
    <property type="match status" value="1"/>
</dbReference>
<dbReference type="InterPro" id="IPR012340">
    <property type="entry name" value="NA-bd_OB-fold"/>
</dbReference>
<dbReference type="SUPFAM" id="SSF50249">
    <property type="entry name" value="Nucleic acid-binding proteins"/>
    <property type="match status" value="1"/>
</dbReference>
<gene>
    <name evidence="9" type="ORF">QBC40DRAFT_227407</name>
</gene>
<evidence type="ECO:0000256" key="4">
    <source>
        <dbReference type="ARBA" id="ARBA00023125"/>
    </source>
</evidence>
<dbReference type="Gene3D" id="2.40.50.140">
    <property type="entry name" value="Nucleic acid-binding proteins"/>
    <property type="match status" value="1"/>
</dbReference>
<dbReference type="InterPro" id="IPR036390">
    <property type="entry name" value="WH_DNA-bd_sf"/>
</dbReference>
<dbReference type="AlphaFoldDB" id="A0AAN6XKY6"/>
<dbReference type="InterPro" id="IPR036388">
    <property type="entry name" value="WH-like_DNA-bd_sf"/>
</dbReference>
<evidence type="ECO:0000256" key="3">
    <source>
        <dbReference type="ARBA" id="ARBA00022705"/>
    </source>
</evidence>
<evidence type="ECO:0000256" key="5">
    <source>
        <dbReference type="ARBA" id="ARBA00023242"/>
    </source>
</evidence>
<dbReference type="InterPro" id="IPR014646">
    <property type="entry name" value="Rfa2/RPA32"/>
</dbReference>
<sequence length="286" mass="30159">MASYGGYQRTGYGAQGGDEGGGFMSGSQQGSQGQSKRSTIDEYLRPVTIKQILDAKAGYSESEIAVDGFAVSTVTLVGQVRSVNPQTTNITYKIDDGTGGTIDVKKWVDLEKSESGAETPFSLDTWVRVLGRLTSFNGKIHVGAHHVRVIDDYNEVSYHLLEATYVHLCISRGLPGGPWPHKEGAVGGGGHGGGDSDSMFIDGGNGYGTASGAGGDSRVASCSRQAKSLYQFMQSDPRSIEGINIADVMGASGMSKRDILAAADELLGNGIVYTTVDDETWAILET</sequence>
<dbReference type="EMBL" id="MU863929">
    <property type="protein sequence ID" value="KAK4199662.1"/>
    <property type="molecule type" value="Genomic_DNA"/>
</dbReference>
<dbReference type="GO" id="GO:0003697">
    <property type="term" value="F:single-stranded DNA binding"/>
    <property type="evidence" value="ECO:0007669"/>
    <property type="project" value="TreeGrafter"/>
</dbReference>
<organism evidence="9 10">
    <name type="scientific">Triangularia verruculosa</name>
    <dbReference type="NCBI Taxonomy" id="2587418"/>
    <lineage>
        <taxon>Eukaryota</taxon>
        <taxon>Fungi</taxon>
        <taxon>Dikarya</taxon>
        <taxon>Ascomycota</taxon>
        <taxon>Pezizomycotina</taxon>
        <taxon>Sordariomycetes</taxon>
        <taxon>Sordariomycetidae</taxon>
        <taxon>Sordariales</taxon>
        <taxon>Podosporaceae</taxon>
        <taxon>Triangularia</taxon>
    </lineage>
</organism>
<dbReference type="GO" id="GO:0005662">
    <property type="term" value="C:DNA replication factor A complex"/>
    <property type="evidence" value="ECO:0007669"/>
    <property type="project" value="TreeGrafter"/>
</dbReference>
<evidence type="ECO:0000313" key="9">
    <source>
        <dbReference type="EMBL" id="KAK4199662.1"/>
    </source>
</evidence>
<dbReference type="GO" id="GO:0006260">
    <property type="term" value="P:DNA replication"/>
    <property type="evidence" value="ECO:0007669"/>
    <property type="project" value="UniProtKB-KW"/>
</dbReference>
<dbReference type="SUPFAM" id="SSF46785">
    <property type="entry name" value="Winged helix' DNA-binding domain"/>
    <property type="match status" value="1"/>
</dbReference>
<dbReference type="InterPro" id="IPR040260">
    <property type="entry name" value="RFA2-like"/>
</dbReference>
<feature type="compositionally biased region" description="Low complexity" evidence="6">
    <location>
        <begin position="25"/>
        <end position="35"/>
    </location>
</feature>
<comment type="subcellular location">
    <subcellularLocation>
        <location evidence="1">Nucleus</location>
    </subcellularLocation>
</comment>
<evidence type="ECO:0000313" key="10">
    <source>
        <dbReference type="Proteomes" id="UP001303160"/>
    </source>
</evidence>
<dbReference type="CDD" id="cd04478">
    <property type="entry name" value="RPA2_DBD_D"/>
    <property type="match status" value="1"/>
</dbReference>
<feature type="domain" description="OB" evidence="7">
    <location>
        <begin position="74"/>
        <end position="149"/>
    </location>
</feature>
<keyword evidence="4" id="KW-0238">DNA-binding</keyword>
<feature type="compositionally biased region" description="Gly residues" evidence="6">
    <location>
        <begin position="15"/>
        <end position="24"/>
    </location>
</feature>
<dbReference type="InterPro" id="IPR014892">
    <property type="entry name" value="RPA_C"/>
</dbReference>
<comment type="similarity">
    <text evidence="2">Belongs to the replication factor A protein 2 family.</text>
</comment>
<keyword evidence="5" id="KW-0539">Nucleus</keyword>
<evidence type="ECO:0000256" key="2">
    <source>
        <dbReference type="ARBA" id="ARBA00007815"/>
    </source>
</evidence>
<reference evidence="9" key="2">
    <citation type="submission" date="2023-05" db="EMBL/GenBank/DDBJ databases">
        <authorList>
            <consortium name="Lawrence Berkeley National Laboratory"/>
            <person name="Steindorff A."/>
            <person name="Hensen N."/>
            <person name="Bonometti L."/>
            <person name="Westerberg I."/>
            <person name="Brannstrom I.O."/>
            <person name="Guillou S."/>
            <person name="Cros-Aarteil S."/>
            <person name="Calhoun S."/>
            <person name="Haridas S."/>
            <person name="Kuo A."/>
            <person name="Mondo S."/>
            <person name="Pangilinan J."/>
            <person name="Riley R."/>
            <person name="Labutti K."/>
            <person name="Andreopoulos B."/>
            <person name="Lipzen A."/>
            <person name="Chen C."/>
            <person name="Yanf M."/>
            <person name="Daum C."/>
            <person name="Ng V."/>
            <person name="Clum A."/>
            <person name="Ohm R."/>
            <person name="Martin F."/>
            <person name="Silar P."/>
            <person name="Natvig D."/>
            <person name="Lalanne C."/>
            <person name="Gautier V."/>
            <person name="Ament-Velasquez S.L."/>
            <person name="Kruys A."/>
            <person name="Hutchinson M.I."/>
            <person name="Powell A.J."/>
            <person name="Barry K."/>
            <person name="Miller A.N."/>
            <person name="Grigoriev I.V."/>
            <person name="Debuchy R."/>
            <person name="Gladieux P."/>
            <person name="Thoren M.H."/>
            <person name="Johannesson H."/>
        </authorList>
    </citation>
    <scope>NUCLEOTIDE SEQUENCE</scope>
    <source>
        <strain evidence="9">CBS 315.58</strain>
    </source>
</reference>
<dbReference type="Pfam" id="PF08784">
    <property type="entry name" value="RPA_C"/>
    <property type="match status" value="1"/>
</dbReference>
<evidence type="ECO:0000259" key="7">
    <source>
        <dbReference type="Pfam" id="PF01336"/>
    </source>
</evidence>
<feature type="region of interest" description="Disordered" evidence="6">
    <location>
        <begin position="15"/>
        <end position="39"/>
    </location>
</feature>
<dbReference type="PIRSF" id="PIRSF036949">
    <property type="entry name" value="RPA32"/>
    <property type="match status" value="1"/>
</dbReference>
<evidence type="ECO:0000256" key="6">
    <source>
        <dbReference type="SAM" id="MobiDB-lite"/>
    </source>
</evidence>
<dbReference type="GO" id="GO:0000724">
    <property type="term" value="P:double-strand break repair via homologous recombination"/>
    <property type="evidence" value="ECO:0007669"/>
    <property type="project" value="TreeGrafter"/>
</dbReference>
<accession>A0AAN6XKY6</accession>
<dbReference type="InterPro" id="IPR004365">
    <property type="entry name" value="NA-bd_OB_tRNA"/>
</dbReference>
<dbReference type="Pfam" id="PF01336">
    <property type="entry name" value="tRNA_anti-codon"/>
    <property type="match status" value="1"/>
</dbReference>